<proteinExistence type="predicted"/>
<evidence type="ECO:0000313" key="4">
    <source>
        <dbReference type="EMBL" id="KAL3831203.1"/>
    </source>
</evidence>
<evidence type="ECO:0000313" key="2">
    <source>
        <dbReference type="EMBL" id="KAL3831194.1"/>
    </source>
</evidence>
<dbReference type="AlphaFoldDB" id="A0ABD3T2P7"/>
<comment type="caution">
    <text evidence="1">The sequence shown here is derived from an EMBL/GenBank/DDBJ whole genome shotgun (WGS) entry which is preliminary data.</text>
</comment>
<organism evidence="1 5">
    <name type="scientific">Sinanodonta woodiana</name>
    <name type="common">Chinese pond mussel</name>
    <name type="synonym">Anodonta woodiana</name>
    <dbReference type="NCBI Taxonomy" id="1069815"/>
    <lineage>
        <taxon>Eukaryota</taxon>
        <taxon>Metazoa</taxon>
        <taxon>Spiralia</taxon>
        <taxon>Lophotrochozoa</taxon>
        <taxon>Mollusca</taxon>
        <taxon>Bivalvia</taxon>
        <taxon>Autobranchia</taxon>
        <taxon>Heteroconchia</taxon>
        <taxon>Palaeoheterodonta</taxon>
        <taxon>Unionida</taxon>
        <taxon>Unionoidea</taxon>
        <taxon>Unionidae</taxon>
        <taxon>Unioninae</taxon>
        <taxon>Sinanodonta</taxon>
    </lineage>
</organism>
<evidence type="ECO:0000313" key="3">
    <source>
        <dbReference type="EMBL" id="KAL3831196.1"/>
    </source>
</evidence>
<dbReference type="Proteomes" id="UP001634394">
    <property type="component" value="Unassembled WGS sequence"/>
</dbReference>
<reference evidence="1 5" key="1">
    <citation type="submission" date="2024-11" db="EMBL/GenBank/DDBJ databases">
        <title>Chromosome-level genome assembly of the freshwater bivalve Anodonta woodiana.</title>
        <authorList>
            <person name="Chen X."/>
        </authorList>
    </citation>
    <scope>NUCLEOTIDE SEQUENCE [LARGE SCALE GENOMIC DNA]</scope>
    <source>
        <strain evidence="1">MN2024</strain>
        <tissue evidence="1">Gills</tissue>
    </source>
</reference>
<gene>
    <name evidence="1" type="ORF">ACJMK2_044764</name>
    <name evidence="2" type="ORF">ACJMK2_044769</name>
    <name evidence="3" type="ORF">ACJMK2_044771</name>
    <name evidence="4" type="ORF">ACJMK2_044778</name>
</gene>
<keyword evidence="5" id="KW-1185">Reference proteome</keyword>
<evidence type="ECO:0000313" key="1">
    <source>
        <dbReference type="EMBL" id="KAL3831189.1"/>
    </source>
</evidence>
<dbReference type="EMBL" id="JBJQND010000021">
    <property type="protein sequence ID" value="KAL3831203.1"/>
    <property type="molecule type" value="Genomic_DNA"/>
</dbReference>
<dbReference type="EMBL" id="JBJQND010000021">
    <property type="protein sequence ID" value="KAL3831194.1"/>
    <property type="molecule type" value="Genomic_DNA"/>
</dbReference>
<name>A0ABD3T2P7_SINWO</name>
<evidence type="ECO:0000313" key="5">
    <source>
        <dbReference type="Proteomes" id="UP001634394"/>
    </source>
</evidence>
<sequence>MTCAHVRLLGPCFKTGRVEDRPIRHWPEASRTVPTLPTLAVGRALTKQSTPVVTSKDGRRVIERRQHFLGPPTSTTNELGYNTAGTEAVGHLPSDRLLAARRAGRGNRPEESAPVRPETHAKALALQLSKTPARPVPNGLVESPGSTYCGSTRLPLSGFTYS</sequence>
<accession>A0ABD3T2P7</accession>
<dbReference type="EMBL" id="JBJQND010000021">
    <property type="protein sequence ID" value="KAL3831189.1"/>
    <property type="molecule type" value="Genomic_DNA"/>
</dbReference>
<protein>
    <submittedName>
        <fullName evidence="1">Uncharacterized protein</fullName>
    </submittedName>
</protein>
<dbReference type="EMBL" id="JBJQND010000021">
    <property type="protein sequence ID" value="KAL3831196.1"/>
    <property type="molecule type" value="Genomic_DNA"/>
</dbReference>